<evidence type="ECO:0000256" key="1">
    <source>
        <dbReference type="ARBA" id="ARBA00009995"/>
    </source>
</evidence>
<sequence>MEEGKRGLHIVMFPWLAMGHIRPFFRLSVELAQKGHRISFISTPSNLQRAVKVPPHLTHLITLVSFPLPQVDGLPLQAESSMDVSMPKQHLLKAALDLLQPSIHSFMENAVPKPDWIVYDYASHWLPALAREIGISTAFFSLFTAAFMAFLGPPSALITSQRLTAEDFTIVPDWIPFPSNMVFRRHELAKNMEKDLDGHDYDSGTSDSVRFGLSVEGSQIVIFRSCPEFEPEWFRLVSELYRKPVIPIGVLPPKEDNYQLEEEWQRIKEWLDAREESSVVYVALGSEVTLSSEEVHELALGLEQCGSPFFWVLNNNSSNNNNNSNSNNNNGIEMLTRGMVWGEWAPQVRILGHPAVGGFLTHCGWNSVTEGLGFGRVLILLPVMHDQGMNARLLRQKGVGLEIPRDEKDGSFTWAHVAETVRAAMVGEEEGRRAREKAREMKEMFGDESRRRGYVDNLVECMVGNKAKMLLPQ</sequence>
<evidence type="ECO:0000313" key="5">
    <source>
        <dbReference type="Proteomes" id="UP000325081"/>
    </source>
</evidence>
<dbReference type="Gene3D" id="3.40.50.2000">
    <property type="entry name" value="Glycogen Phosphorylase B"/>
    <property type="match status" value="2"/>
</dbReference>
<dbReference type="InterPro" id="IPR002213">
    <property type="entry name" value="UDP_glucos_trans"/>
</dbReference>
<keyword evidence="3 4" id="KW-0808">Transferase</keyword>
<dbReference type="PANTHER" id="PTHR48049">
    <property type="entry name" value="GLYCOSYLTRANSFERASE"/>
    <property type="match status" value="1"/>
</dbReference>
<keyword evidence="5" id="KW-1185">Reference proteome</keyword>
<reference evidence="5" key="1">
    <citation type="journal article" date="2019" name="Curr. Biol.">
        <title>Genome Sequence of Striga asiatica Provides Insight into the Evolution of Plant Parasitism.</title>
        <authorList>
            <person name="Yoshida S."/>
            <person name="Kim S."/>
            <person name="Wafula E.K."/>
            <person name="Tanskanen J."/>
            <person name="Kim Y.M."/>
            <person name="Honaas L."/>
            <person name="Yang Z."/>
            <person name="Spallek T."/>
            <person name="Conn C.E."/>
            <person name="Ichihashi Y."/>
            <person name="Cheong K."/>
            <person name="Cui S."/>
            <person name="Der J.P."/>
            <person name="Gundlach H."/>
            <person name="Jiao Y."/>
            <person name="Hori C."/>
            <person name="Ishida J.K."/>
            <person name="Kasahara H."/>
            <person name="Kiba T."/>
            <person name="Kim M.S."/>
            <person name="Koo N."/>
            <person name="Laohavisit A."/>
            <person name="Lee Y.H."/>
            <person name="Lumba S."/>
            <person name="McCourt P."/>
            <person name="Mortimer J.C."/>
            <person name="Mutuku J.M."/>
            <person name="Nomura T."/>
            <person name="Sasaki-Sekimoto Y."/>
            <person name="Seto Y."/>
            <person name="Wang Y."/>
            <person name="Wakatake T."/>
            <person name="Sakakibara H."/>
            <person name="Demura T."/>
            <person name="Yamaguchi S."/>
            <person name="Yoneyama K."/>
            <person name="Manabe R.I."/>
            <person name="Nelson D.C."/>
            <person name="Schulman A.H."/>
            <person name="Timko M.P."/>
            <person name="dePamphilis C.W."/>
            <person name="Choi D."/>
            <person name="Shirasu K."/>
        </authorList>
    </citation>
    <scope>NUCLEOTIDE SEQUENCE [LARGE SCALE GENOMIC DNA]</scope>
    <source>
        <strain evidence="5">cv. UVA1</strain>
    </source>
</reference>
<dbReference type="SUPFAM" id="SSF53756">
    <property type="entry name" value="UDP-Glycosyltransferase/glycogen phosphorylase"/>
    <property type="match status" value="1"/>
</dbReference>
<comment type="similarity">
    <text evidence="1">Belongs to the UDP-glycosyltransferase family.</text>
</comment>
<dbReference type="OrthoDB" id="5835829at2759"/>
<dbReference type="FunFam" id="3.40.50.2000:FF:000037">
    <property type="entry name" value="Glycosyltransferase"/>
    <property type="match status" value="1"/>
</dbReference>
<protein>
    <submittedName>
        <fullName evidence="4">UDP-Glycosyltransferase superfamily protein</fullName>
    </submittedName>
</protein>
<organism evidence="4 5">
    <name type="scientific">Striga asiatica</name>
    <name type="common">Asiatic witchweed</name>
    <name type="synonym">Buchnera asiatica</name>
    <dbReference type="NCBI Taxonomy" id="4170"/>
    <lineage>
        <taxon>Eukaryota</taxon>
        <taxon>Viridiplantae</taxon>
        <taxon>Streptophyta</taxon>
        <taxon>Embryophyta</taxon>
        <taxon>Tracheophyta</taxon>
        <taxon>Spermatophyta</taxon>
        <taxon>Magnoliopsida</taxon>
        <taxon>eudicotyledons</taxon>
        <taxon>Gunneridae</taxon>
        <taxon>Pentapetalae</taxon>
        <taxon>asterids</taxon>
        <taxon>lamiids</taxon>
        <taxon>Lamiales</taxon>
        <taxon>Orobanchaceae</taxon>
        <taxon>Buchnereae</taxon>
        <taxon>Striga</taxon>
    </lineage>
</organism>
<dbReference type="Proteomes" id="UP000325081">
    <property type="component" value="Unassembled WGS sequence"/>
</dbReference>
<comment type="caution">
    <text evidence="4">The sequence shown here is derived from an EMBL/GenBank/DDBJ whole genome shotgun (WGS) entry which is preliminary data.</text>
</comment>
<dbReference type="GO" id="GO:0035251">
    <property type="term" value="F:UDP-glucosyltransferase activity"/>
    <property type="evidence" value="ECO:0007669"/>
    <property type="project" value="InterPro"/>
</dbReference>
<name>A0A5A7P7V3_STRAF</name>
<gene>
    <name evidence="4" type="ORF">STAS_04726</name>
</gene>
<dbReference type="CDD" id="cd03784">
    <property type="entry name" value="GT1_Gtf-like"/>
    <property type="match status" value="1"/>
</dbReference>
<accession>A0A5A7P7V3</accession>
<dbReference type="PANTHER" id="PTHR48049:SF138">
    <property type="entry name" value="UDP-GLYCOSYLTRANSFERASE 91C1"/>
    <property type="match status" value="1"/>
</dbReference>
<evidence type="ECO:0000256" key="3">
    <source>
        <dbReference type="ARBA" id="ARBA00022679"/>
    </source>
</evidence>
<dbReference type="InterPro" id="IPR050481">
    <property type="entry name" value="UDP-glycosyltransf_plant"/>
</dbReference>
<dbReference type="Pfam" id="PF00201">
    <property type="entry name" value="UDPGT"/>
    <property type="match status" value="1"/>
</dbReference>
<evidence type="ECO:0000313" key="4">
    <source>
        <dbReference type="EMBL" id="GER28903.1"/>
    </source>
</evidence>
<evidence type="ECO:0000256" key="2">
    <source>
        <dbReference type="ARBA" id="ARBA00022676"/>
    </source>
</evidence>
<keyword evidence="2" id="KW-0328">Glycosyltransferase</keyword>
<proteinExistence type="inferred from homology"/>
<dbReference type="EMBL" id="BKCP01003335">
    <property type="protein sequence ID" value="GER28903.1"/>
    <property type="molecule type" value="Genomic_DNA"/>
</dbReference>
<dbReference type="FunFam" id="3.40.50.2000:FF:000088">
    <property type="entry name" value="Glycosyltransferase"/>
    <property type="match status" value="1"/>
</dbReference>
<dbReference type="AlphaFoldDB" id="A0A5A7P7V3"/>